<dbReference type="InterPro" id="IPR002048">
    <property type="entry name" value="EF_hand_dom"/>
</dbReference>
<dbReference type="PANTHER" id="PTHR46726:SF1">
    <property type="entry name" value="TWO-PORE CALCIUM CHANNEL 3"/>
    <property type="match status" value="1"/>
</dbReference>
<dbReference type="Pfam" id="PF00520">
    <property type="entry name" value="Ion_trans"/>
    <property type="match status" value="2"/>
</dbReference>
<dbReference type="Gene3D" id="1.20.120.350">
    <property type="entry name" value="Voltage-gated potassium channels. Chain C"/>
    <property type="match status" value="1"/>
</dbReference>
<feature type="transmembrane region" description="Helical" evidence="6">
    <location>
        <begin position="348"/>
        <end position="372"/>
    </location>
</feature>
<dbReference type="RefSeq" id="XP_008617834.1">
    <property type="nucleotide sequence ID" value="XM_008619612.1"/>
</dbReference>
<keyword evidence="2 6" id="KW-0812">Transmembrane</keyword>
<evidence type="ECO:0000256" key="2">
    <source>
        <dbReference type="ARBA" id="ARBA00022692"/>
    </source>
</evidence>
<evidence type="ECO:0000256" key="3">
    <source>
        <dbReference type="ARBA" id="ARBA00022989"/>
    </source>
</evidence>
<accession>T0RG30</accession>
<dbReference type="GO" id="GO:0005216">
    <property type="term" value="F:monoatomic ion channel activity"/>
    <property type="evidence" value="ECO:0007669"/>
    <property type="project" value="InterPro"/>
</dbReference>
<feature type="compositionally biased region" description="Low complexity" evidence="5">
    <location>
        <begin position="1"/>
        <end position="15"/>
    </location>
</feature>
<dbReference type="GO" id="GO:0005509">
    <property type="term" value="F:calcium ion binding"/>
    <property type="evidence" value="ECO:0007669"/>
    <property type="project" value="InterPro"/>
</dbReference>
<dbReference type="EMBL" id="JH767192">
    <property type="protein sequence ID" value="EQC28642.1"/>
    <property type="molecule type" value="Genomic_DNA"/>
</dbReference>
<feature type="transmembrane region" description="Helical" evidence="6">
    <location>
        <begin position="280"/>
        <end position="302"/>
    </location>
</feature>
<dbReference type="PANTHER" id="PTHR46726">
    <property type="entry name" value="TWO PORE CHANNEL 3"/>
    <property type="match status" value="1"/>
</dbReference>
<evidence type="ECO:0000256" key="1">
    <source>
        <dbReference type="ARBA" id="ARBA00004141"/>
    </source>
</evidence>
<dbReference type="Proteomes" id="UP000030762">
    <property type="component" value="Unassembled WGS sequence"/>
</dbReference>
<evidence type="ECO:0000256" key="5">
    <source>
        <dbReference type="SAM" id="MobiDB-lite"/>
    </source>
</evidence>
<feature type="region of interest" description="Disordered" evidence="5">
    <location>
        <begin position="854"/>
        <end position="888"/>
    </location>
</feature>
<dbReference type="OrthoDB" id="10068803at2759"/>
<dbReference type="GO" id="GO:0016020">
    <property type="term" value="C:membrane"/>
    <property type="evidence" value="ECO:0007669"/>
    <property type="project" value="UniProtKB-SubCell"/>
</dbReference>
<dbReference type="GeneID" id="19954246"/>
<feature type="compositionally biased region" description="Low complexity" evidence="5">
    <location>
        <begin position="856"/>
        <end position="880"/>
    </location>
</feature>
<dbReference type="Gene3D" id="1.10.238.10">
    <property type="entry name" value="EF-hand"/>
    <property type="match status" value="1"/>
</dbReference>
<feature type="transmembrane region" description="Helical" evidence="6">
    <location>
        <begin position="721"/>
        <end position="740"/>
    </location>
</feature>
<evidence type="ECO:0000259" key="7">
    <source>
        <dbReference type="PROSITE" id="PS50222"/>
    </source>
</evidence>
<keyword evidence="3 6" id="KW-1133">Transmembrane helix</keyword>
<dbReference type="PROSITE" id="PS50222">
    <property type="entry name" value="EF_HAND_2"/>
    <property type="match status" value="1"/>
</dbReference>
<sequence length="888" mass="100631">MSRSGSSSERQLSWSAGEGTPLLSPLSRSATRDVKLEISGSVRDNQEKWKNLADVDIGSLEQPGVHCTAQDMANDIDKDLADLKAHDLFDDRLPHRWSRRGSISLSGTGIPSPMNLPNTVNKYMVAAAFILDGIHGRKIGYRVDYTSLQLTRMFHADWYRHVFNFISLVCCALAFVENVQHSTHYLWVELVCLVLFGIDIYIRYAMSSDITKRQFRKREPWATVRLGLIALTFLDIGLYFLGVGVALNRTSRIFRPFFLIARRRNVRVVFGSCIRALKDVFVIICLEFCLVGFFGLMGYLLFADSSVILGVPFFSTLGDSLYNMLLISSCMPAMVPVILPYFERSQWSAIYFVIFVLLAHFFVAKLTIAVSYRTYKKNTEKMLIKRLQKRKIALRKAFDLLRDDEVTGKTHSIVSLESWIAICQYLKPSWTDEEAQLVFFSVDEDRDGTVDFAQFMQLASVLVNANISKRNRYSIQFDGLRKWQHRVRSVLLAETKIFGYPFVYGEMVVGFLIVLSIIQATQVNNYALTYSLNHTWRFVGICLLSLFTLEIALKLFAFGYDEFFHRPFCQLDLWIAAVGWVFYLLTSLYPGFPVVFYDLSLAVRSLRVLKLLNLIPPFHDILWTMSRILPLVSQLSLVIVSVVYSFAILAQSNYGPVLAAYPEELKPAATPWYVSRQVFQFDTFERALVTLFEVATLAGWNAVMDAAYVMTQSANTRVFFFTYRMTISNILLPIFVGFLVESFSSNQKPILAEETESSTTQLLPVIVDQMGVPDVTKLPPSHVKYKMSFQRRASDIQSAMFDFSKARKSTAEDELAKVKHQLQLITVMKDKELQALRAKLDDSRALVASLERNRVLSSSNASESSSGGSRPPLSASAASSKQGKAAFE</sequence>
<keyword evidence="4 6" id="KW-0472">Membrane</keyword>
<dbReference type="STRING" id="1156394.T0RG30"/>
<protein>
    <recommendedName>
        <fullName evidence="7">EF-hand domain-containing protein</fullName>
    </recommendedName>
</protein>
<dbReference type="InterPro" id="IPR011992">
    <property type="entry name" value="EF-hand-dom_pair"/>
</dbReference>
<dbReference type="VEuPathDB" id="FungiDB:SDRG_13519"/>
<dbReference type="Gene3D" id="1.10.287.70">
    <property type="match status" value="2"/>
</dbReference>
<dbReference type="InterPro" id="IPR027359">
    <property type="entry name" value="Volt_channel_dom_sf"/>
</dbReference>
<feature type="transmembrane region" description="Helical" evidence="6">
    <location>
        <begin position="628"/>
        <end position="650"/>
    </location>
</feature>
<dbReference type="InterPro" id="IPR005821">
    <property type="entry name" value="Ion_trans_dom"/>
</dbReference>
<feature type="transmembrane region" description="Helical" evidence="6">
    <location>
        <begin position="185"/>
        <end position="205"/>
    </location>
</feature>
<dbReference type="SUPFAM" id="SSF81324">
    <property type="entry name" value="Voltage-gated potassium channels"/>
    <property type="match status" value="2"/>
</dbReference>
<feature type="transmembrane region" description="Helical" evidence="6">
    <location>
        <begin position="538"/>
        <end position="559"/>
    </location>
</feature>
<dbReference type="InParanoid" id="T0RG30"/>
<evidence type="ECO:0000313" key="9">
    <source>
        <dbReference type="Proteomes" id="UP000030762"/>
    </source>
</evidence>
<comment type="subcellular location">
    <subcellularLocation>
        <location evidence="1">Membrane</location>
        <topology evidence="1">Multi-pass membrane protein</topology>
    </subcellularLocation>
</comment>
<feature type="transmembrane region" description="Helical" evidence="6">
    <location>
        <begin position="497"/>
        <end position="518"/>
    </location>
</feature>
<feature type="transmembrane region" description="Helical" evidence="6">
    <location>
        <begin position="162"/>
        <end position="179"/>
    </location>
</feature>
<dbReference type="OMA" id="HWSAIFF"/>
<organism evidence="8 9">
    <name type="scientific">Saprolegnia diclina (strain VS20)</name>
    <dbReference type="NCBI Taxonomy" id="1156394"/>
    <lineage>
        <taxon>Eukaryota</taxon>
        <taxon>Sar</taxon>
        <taxon>Stramenopiles</taxon>
        <taxon>Oomycota</taxon>
        <taxon>Saprolegniomycetes</taxon>
        <taxon>Saprolegniales</taxon>
        <taxon>Saprolegniaceae</taxon>
        <taxon>Saprolegnia</taxon>
    </lineage>
</organism>
<dbReference type="CDD" id="cd00051">
    <property type="entry name" value="EFh"/>
    <property type="match status" value="1"/>
</dbReference>
<feature type="region of interest" description="Disordered" evidence="5">
    <location>
        <begin position="1"/>
        <end position="29"/>
    </location>
</feature>
<reference evidence="8 9" key="1">
    <citation type="submission" date="2012-04" db="EMBL/GenBank/DDBJ databases">
        <title>The Genome Sequence of Saprolegnia declina VS20.</title>
        <authorList>
            <consortium name="The Broad Institute Genome Sequencing Platform"/>
            <person name="Russ C."/>
            <person name="Nusbaum C."/>
            <person name="Tyler B."/>
            <person name="van West P."/>
            <person name="Dieguez-Uribeondo J."/>
            <person name="de Bruijn I."/>
            <person name="Tripathy S."/>
            <person name="Jiang R."/>
            <person name="Young S.K."/>
            <person name="Zeng Q."/>
            <person name="Gargeya S."/>
            <person name="Fitzgerald M."/>
            <person name="Haas B."/>
            <person name="Abouelleil A."/>
            <person name="Alvarado L."/>
            <person name="Arachchi H.M."/>
            <person name="Berlin A."/>
            <person name="Chapman S.B."/>
            <person name="Goldberg J."/>
            <person name="Griggs A."/>
            <person name="Gujja S."/>
            <person name="Hansen M."/>
            <person name="Howarth C."/>
            <person name="Imamovic A."/>
            <person name="Larimer J."/>
            <person name="McCowen C."/>
            <person name="Montmayeur A."/>
            <person name="Murphy C."/>
            <person name="Neiman D."/>
            <person name="Pearson M."/>
            <person name="Priest M."/>
            <person name="Roberts A."/>
            <person name="Saif S."/>
            <person name="Shea T."/>
            <person name="Sisk P."/>
            <person name="Sykes S."/>
            <person name="Wortman J."/>
            <person name="Nusbaum C."/>
            <person name="Birren B."/>
        </authorList>
    </citation>
    <scope>NUCLEOTIDE SEQUENCE [LARGE SCALE GENOMIC DNA]</scope>
    <source>
        <strain evidence="8 9">VS20</strain>
    </source>
</reference>
<gene>
    <name evidence="8" type="ORF">SDRG_13519</name>
</gene>
<feature type="domain" description="EF-hand" evidence="7">
    <location>
        <begin position="430"/>
        <end position="465"/>
    </location>
</feature>
<feature type="transmembrane region" description="Helical" evidence="6">
    <location>
        <begin position="571"/>
        <end position="589"/>
    </location>
</feature>
<keyword evidence="9" id="KW-1185">Reference proteome</keyword>
<dbReference type="SUPFAM" id="SSF47473">
    <property type="entry name" value="EF-hand"/>
    <property type="match status" value="1"/>
</dbReference>
<evidence type="ECO:0000313" key="8">
    <source>
        <dbReference type="EMBL" id="EQC28642.1"/>
    </source>
</evidence>
<dbReference type="eggNOG" id="KOG2301">
    <property type="taxonomic scope" value="Eukaryota"/>
</dbReference>
<proteinExistence type="predicted"/>
<name>T0RG30_SAPDV</name>
<evidence type="ECO:0000256" key="6">
    <source>
        <dbReference type="SAM" id="Phobius"/>
    </source>
</evidence>
<feature type="transmembrane region" description="Helical" evidence="6">
    <location>
        <begin position="226"/>
        <end position="247"/>
    </location>
</feature>
<evidence type="ECO:0000256" key="4">
    <source>
        <dbReference type="ARBA" id="ARBA00023136"/>
    </source>
</evidence>
<dbReference type="AlphaFoldDB" id="T0RG30"/>